<dbReference type="Pfam" id="PF00903">
    <property type="entry name" value="Glyoxalase"/>
    <property type="match status" value="1"/>
</dbReference>
<accession>S2D438</accession>
<evidence type="ECO:0000256" key="1">
    <source>
        <dbReference type="ARBA" id="ARBA00022723"/>
    </source>
</evidence>
<dbReference type="STRING" id="1189612.A33Q_3625"/>
<gene>
    <name evidence="3" type="ORF">A33Q_3625</name>
</gene>
<organism evidence="3 4">
    <name type="scientific">Indibacter alkaliphilus (strain CCUG 57479 / KCTC 22604 / LW1)</name>
    <dbReference type="NCBI Taxonomy" id="1189612"/>
    <lineage>
        <taxon>Bacteria</taxon>
        <taxon>Pseudomonadati</taxon>
        <taxon>Bacteroidota</taxon>
        <taxon>Cytophagia</taxon>
        <taxon>Cytophagales</taxon>
        <taxon>Cyclobacteriaceae</taxon>
    </lineage>
</organism>
<dbReference type="AlphaFoldDB" id="S2D438"/>
<dbReference type="GO" id="GO:0004467">
    <property type="term" value="F:long-chain fatty acid-CoA ligase activity"/>
    <property type="evidence" value="ECO:0007669"/>
    <property type="project" value="UniProtKB-EC"/>
</dbReference>
<dbReference type="PANTHER" id="PTHR43048">
    <property type="entry name" value="METHYLMALONYL-COA EPIMERASE"/>
    <property type="match status" value="1"/>
</dbReference>
<feature type="domain" description="VOC" evidence="2">
    <location>
        <begin position="16"/>
        <end position="156"/>
    </location>
</feature>
<dbReference type="EC" id="6.2.1.3" evidence="3"/>
<dbReference type="Gene3D" id="3.10.180.10">
    <property type="entry name" value="2,3-Dihydroxybiphenyl 1,2-Dioxygenase, domain 1"/>
    <property type="match status" value="2"/>
</dbReference>
<dbReference type="PANTHER" id="PTHR43048:SF3">
    <property type="entry name" value="METHYLMALONYL-COA EPIMERASE, MITOCHONDRIAL"/>
    <property type="match status" value="1"/>
</dbReference>
<evidence type="ECO:0000313" key="3">
    <source>
        <dbReference type="EMBL" id="EOZ93679.1"/>
    </source>
</evidence>
<dbReference type="RefSeq" id="WP_009033718.1">
    <property type="nucleotide sequence ID" value="NZ_ALWO02000045.1"/>
</dbReference>
<evidence type="ECO:0000259" key="2">
    <source>
        <dbReference type="PROSITE" id="PS51819"/>
    </source>
</evidence>
<dbReference type="CDD" id="cd06587">
    <property type="entry name" value="VOC"/>
    <property type="match status" value="1"/>
</dbReference>
<dbReference type="GO" id="GO:0046872">
    <property type="term" value="F:metal ion binding"/>
    <property type="evidence" value="ECO:0007669"/>
    <property type="project" value="UniProtKB-KW"/>
</dbReference>
<dbReference type="SUPFAM" id="SSF54593">
    <property type="entry name" value="Glyoxalase/Bleomycin resistance protein/Dihydroxybiphenyl dioxygenase"/>
    <property type="match status" value="2"/>
</dbReference>
<dbReference type="OrthoDB" id="9795618at2"/>
<evidence type="ECO:0000313" key="4">
    <source>
        <dbReference type="Proteomes" id="UP000006073"/>
    </source>
</evidence>
<name>S2D438_INDAL</name>
<dbReference type="EMBL" id="ALWO02000045">
    <property type="protein sequence ID" value="EOZ93679.1"/>
    <property type="molecule type" value="Genomic_DNA"/>
</dbReference>
<keyword evidence="4" id="KW-1185">Reference proteome</keyword>
<sequence length="363" mass="41176">MDQQSSHGKKVPIISGIQQVGIGVADAKAAWKWYRKYFGMDVPIFEDAAQAKLMTKYTAGKVEERYAILAMNMQGGGGFEIWQYTSKSPLAPKDLPKLGDLGIFCVKIRTRNIEKTYQYFKSENLVILGDIKKSPDGRDHFFVRDPYGNLFQMVESESWFLENDGYTGGVAGCIIGVTNLKRASALYGDLLEYTEQYQTQPKQQDDLKALPGGEGDFARKLLLSSPFRYGAFSELLCQTEIELIQRLDIFPSKIFQDRYWGDLGFIHICFDIRGMKALEIKAKALGFQFTVNSADSFDMGKAAGQFAYCEDPDGTLIEFVETHKIPIFEKLGLFLNLRNRNPHKALPKWMLRMLSLNRKKDKA</sequence>
<proteinExistence type="predicted"/>
<dbReference type="PROSITE" id="PS51819">
    <property type="entry name" value="VOC"/>
    <property type="match status" value="1"/>
</dbReference>
<dbReference type="InterPro" id="IPR051785">
    <property type="entry name" value="MMCE/EMCE_epimerase"/>
</dbReference>
<protein>
    <submittedName>
        <fullName evidence="3">Long-chain-fatty-acid--CoA ligase</fullName>
        <ecNumber evidence="3">6.2.1.3</ecNumber>
    </submittedName>
</protein>
<dbReference type="GO" id="GO:0046491">
    <property type="term" value="P:L-methylmalonyl-CoA metabolic process"/>
    <property type="evidence" value="ECO:0007669"/>
    <property type="project" value="TreeGrafter"/>
</dbReference>
<dbReference type="Proteomes" id="UP000006073">
    <property type="component" value="Unassembled WGS sequence"/>
</dbReference>
<dbReference type="InterPro" id="IPR037523">
    <property type="entry name" value="VOC_core"/>
</dbReference>
<dbReference type="eggNOG" id="COG0346">
    <property type="taxonomic scope" value="Bacteria"/>
</dbReference>
<dbReference type="GO" id="GO:0004493">
    <property type="term" value="F:methylmalonyl-CoA epimerase activity"/>
    <property type="evidence" value="ECO:0007669"/>
    <property type="project" value="TreeGrafter"/>
</dbReference>
<keyword evidence="1" id="KW-0479">Metal-binding</keyword>
<dbReference type="InterPro" id="IPR029068">
    <property type="entry name" value="Glyas_Bleomycin-R_OHBP_Dase"/>
</dbReference>
<keyword evidence="3" id="KW-0436">Ligase</keyword>
<comment type="caution">
    <text evidence="3">The sequence shown here is derived from an EMBL/GenBank/DDBJ whole genome shotgun (WGS) entry which is preliminary data.</text>
</comment>
<reference evidence="3 4" key="1">
    <citation type="journal article" date="2013" name="Genome Announc.">
        <title>Draft Genome Sequence of Indibacter alkaliphilus Strain LW1T, Isolated from Lonar Lake, a Haloalkaline Lake in the Buldana District of Maharashtra, India.</title>
        <authorList>
            <person name="Singh A."/>
            <person name="Kumar Jangir P."/>
            <person name="Sharma R."/>
            <person name="Singh A."/>
            <person name="Kumar Pinnaka A."/>
            <person name="Shivaji S."/>
        </authorList>
    </citation>
    <scope>NUCLEOTIDE SEQUENCE [LARGE SCALE GENOMIC DNA]</scope>
    <source>
        <strain evidence="4">CCUG 57479 / KCTC 22604 / LW1</strain>
    </source>
</reference>
<dbReference type="InterPro" id="IPR004360">
    <property type="entry name" value="Glyas_Fos-R_dOase_dom"/>
</dbReference>